<evidence type="ECO:0000256" key="1">
    <source>
        <dbReference type="SAM" id="MobiDB-lite"/>
    </source>
</evidence>
<name>A0A0B5EIN2_STRA4</name>
<evidence type="ECO:0000313" key="3">
    <source>
        <dbReference type="EMBL" id="AJE82118.1"/>
    </source>
</evidence>
<keyword evidence="4" id="KW-1185">Reference proteome</keyword>
<dbReference type="AlphaFoldDB" id="A0A0B5EIN2"/>
<accession>A0A0B5EIN2</accession>
<feature type="transmembrane region" description="Helical" evidence="2">
    <location>
        <begin position="146"/>
        <end position="168"/>
    </location>
</feature>
<feature type="transmembrane region" description="Helical" evidence="2">
    <location>
        <begin position="180"/>
        <end position="202"/>
    </location>
</feature>
<keyword evidence="2" id="KW-0812">Transmembrane</keyword>
<reference evidence="3 4" key="1">
    <citation type="submission" date="2015-01" db="EMBL/GenBank/DDBJ databases">
        <title>Enhanced salinomycin production by adjusting the supply of polyketide extender units in Streptomyce albus DSM 41398.</title>
        <authorList>
            <person name="Lu C."/>
        </authorList>
    </citation>
    <scope>NUCLEOTIDE SEQUENCE [LARGE SCALE GENOMIC DNA]</scope>
    <source>
        <strain evidence="4">ATCC 21838 / DSM 41398 / FERM P-419 / JCM 4703 / NBRC 107858</strain>
    </source>
</reference>
<dbReference type="Proteomes" id="UP000031523">
    <property type="component" value="Chromosome"/>
</dbReference>
<feature type="region of interest" description="Disordered" evidence="1">
    <location>
        <begin position="1"/>
        <end position="61"/>
    </location>
</feature>
<proteinExistence type="predicted"/>
<evidence type="ECO:0000256" key="2">
    <source>
        <dbReference type="SAM" id="Phobius"/>
    </source>
</evidence>
<gene>
    <name evidence="3" type="ORF">SLNWT_1742</name>
</gene>
<dbReference type="EMBL" id="CP010519">
    <property type="protein sequence ID" value="AJE82118.1"/>
    <property type="molecule type" value="Genomic_DNA"/>
</dbReference>
<protein>
    <submittedName>
        <fullName evidence="3">Integral membrane protein</fullName>
    </submittedName>
</protein>
<keyword evidence="2" id="KW-0472">Membrane</keyword>
<feature type="compositionally biased region" description="Basic and acidic residues" evidence="1">
    <location>
        <begin position="22"/>
        <end position="50"/>
    </location>
</feature>
<evidence type="ECO:0000313" key="4">
    <source>
        <dbReference type="Proteomes" id="UP000031523"/>
    </source>
</evidence>
<dbReference type="KEGG" id="sals:SLNWT_1742"/>
<keyword evidence="2" id="KW-1133">Transmembrane helix</keyword>
<sequence length="215" mass="21484">MGTTNENTAEKDEAAVAAAAEAEAKEDKVPAAREEGAKAEEEAAPAEEKAAAPADLGKTPAEDEVVVEETVEGEEIVEAEPEPAAAGVGLGAGAVVSAALGVVSLTGGWLGTIASARANLKGQIKTSQEASAADQIQAVYGDSWEATALVGGIFALVALVIGAVVLARPAFGVPRPAPAVWIRSVAWGGVVLGVIGLLLAVLKYTDVLLSLPSAP</sequence>
<organism evidence="3 4">
    <name type="scientific">Streptomyces albus (strain ATCC 21838 / DSM 41398 / FERM P-419 / JCM 4703 / NBRC 107858)</name>
    <dbReference type="NCBI Taxonomy" id="1081613"/>
    <lineage>
        <taxon>Bacteria</taxon>
        <taxon>Bacillati</taxon>
        <taxon>Actinomycetota</taxon>
        <taxon>Actinomycetes</taxon>
        <taxon>Kitasatosporales</taxon>
        <taxon>Streptomycetaceae</taxon>
        <taxon>Streptomyces</taxon>
    </lineage>
</organism>